<dbReference type="InterPro" id="IPR047149">
    <property type="entry name" value="KIF11-like"/>
</dbReference>
<keyword evidence="2" id="KW-0963">Cytoplasm</keyword>
<keyword evidence="11" id="KW-0131">Cell cycle</keyword>
<dbReference type="AlphaFoldDB" id="A0A482XEZ0"/>
<dbReference type="GO" id="GO:0090307">
    <property type="term" value="P:mitotic spindle assembly"/>
    <property type="evidence" value="ECO:0007669"/>
    <property type="project" value="TreeGrafter"/>
</dbReference>
<organism evidence="17 18">
    <name type="scientific">Laodelphax striatellus</name>
    <name type="common">Small brown planthopper</name>
    <name type="synonym">Delphax striatella</name>
    <dbReference type="NCBI Taxonomy" id="195883"/>
    <lineage>
        <taxon>Eukaryota</taxon>
        <taxon>Metazoa</taxon>
        <taxon>Ecdysozoa</taxon>
        <taxon>Arthropoda</taxon>
        <taxon>Hexapoda</taxon>
        <taxon>Insecta</taxon>
        <taxon>Pterygota</taxon>
        <taxon>Neoptera</taxon>
        <taxon>Paraneoptera</taxon>
        <taxon>Hemiptera</taxon>
        <taxon>Auchenorrhyncha</taxon>
        <taxon>Fulgoroidea</taxon>
        <taxon>Delphacidae</taxon>
        <taxon>Criomorphinae</taxon>
        <taxon>Laodelphax</taxon>
    </lineage>
</organism>
<evidence type="ECO:0000256" key="5">
    <source>
        <dbReference type="ARBA" id="ARBA00022741"/>
    </source>
</evidence>
<evidence type="ECO:0000256" key="2">
    <source>
        <dbReference type="ARBA" id="ARBA00022490"/>
    </source>
</evidence>
<keyword evidence="8 15" id="KW-0175">Coiled coil</keyword>
<proteinExistence type="inferred from homology"/>
<dbReference type="InterPro" id="IPR047241">
    <property type="entry name" value="KIF11-like_kin_motor_dom"/>
</dbReference>
<evidence type="ECO:0000313" key="18">
    <source>
        <dbReference type="Proteomes" id="UP000291343"/>
    </source>
</evidence>
<feature type="binding site" evidence="13">
    <location>
        <begin position="93"/>
        <end position="100"/>
    </location>
    <ligand>
        <name>ATP</name>
        <dbReference type="ChEBI" id="CHEBI:30616"/>
    </ligand>
</feature>
<comment type="subcellular location">
    <subcellularLocation>
        <location evidence="1">Cytoplasm</location>
        <location evidence="1">Cytoskeleton</location>
    </subcellularLocation>
</comment>
<dbReference type="Gene3D" id="3.40.850.10">
    <property type="entry name" value="Kinesin motor domain"/>
    <property type="match status" value="1"/>
</dbReference>
<evidence type="ECO:0000256" key="10">
    <source>
        <dbReference type="ARBA" id="ARBA00023212"/>
    </source>
</evidence>
<evidence type="ECO:0000256" key="3">
    <source>
        <dbReference type="ARBA" id="ARBA00022618"/>
    </source>
</evidence>
<accession>A0A482XEZ0</accession>
<keyword evidence="10" id="KW-0206">Cytoskeleton</keyword>
<keyword evidence="3" id="KW-0132">Cell division</keyword>
<dbReference type="GO" id="GO:0007018">
    <property type="term" value="P:microtubule-based movement"/>
    <property type="evidence" value="ECO:0007669"/>
    <property type="project" value="InterPro"/>
</dbReference>
<dbReference type="SMR" id="A0A482XEZ0"/>
<dbReference type="GO" id="GO:0008017">
    <property type="term" value="F:microtubule binding"/>
    <property type="evidence" value="ECO:0007669"/>
    <property type="project" value="InterPro"/>
</dbReference>
<feature type="coiled-coil region" evidence="15">
    <location>
        <begin position="689"/>
        <end position="716"/>
    </location>
</feature>
<dbReference type="FunCoup" id="A0A482XEZ0">
    <property type="interactions" value="630"/>
</dbReference>
<evidence type="ECO:0000256" key="4">
    <source>
        <dbReference type="ARBA" id="ARBA00022701"/>
    </source>
</evidence>
<dbReference type="Proteomes" id="UP000291343">
    <property type="component" value="Unassembled WGS sequence"/>
</dbReference>
<dbReference type="InterPro" id="IPR036961">
    <property type="entry name" value="Kinesin_motor_dom_sf"/>
</dbReference>
<protein>
    <recommendedName>
        <fullName evidence="14">Kinesin-like protein</fullName>
    </recommendedName>
</protein>
<dbReference type="GO" id="GO:0005634">
    <property type="term" value="C:nucleus"/>
    <property type="evidence" value="ECO:0007669"/>
    <property type="project" value="TreeGrafter"/>
</dbReference>
<dbReference type="PANTHER" id="PTHR47970">
    <property type="entry name" value="KINESIN-LIKE PROTEIN KIF11"/>
    <property type="match status" value="1"/>
</dbReference>
<dbReference type="GO" id="GO:0051301">
    <property type="term" value="P:cell division"/>
    <property type="evidence" value="ECO:0007669"/>
    <property type="project" value="UniProtKB-KW"/>
</dbReference>
<dbReference type="PROSITE" id="PS00411">
    <property type="entry name" value="KINESIN_MOTOR_1"/>
    <property type="match status" value="1"/>
</dbReference>
<evidence type="ECO:0000256" key="12">
    <source>
        <dbReference type="ARBA" id="ARBA00034704"/>
    </source>
</evidence>
<comment type="similarity">
    <text evidence="12">Belongs to the TRAFAC class myosin-kinesin ATPase superfamily. Kinesin family. KIN-5/BimC subfamily.</text>
</comment>
<feature type="coiled-coil region" evidence="15">
    <location>
        <begin position="349"/>
        <end position="462"/>
    </location>
</feature>
<dbReference type="EMBL" id="QKKF02011155">
    <property type="protein sequence ID" value="RZF44282.1"/>
    <property type="molecule type" value="Genomic_DNA"/>
</dbReference>
<name>A0A482XEZ0_LAOST</name>
<evidence type="ECO:0000259" key="16">
    <source>
        <dbReference type="PROSITE" id="PS50067"/>
    </source>
</evidence>
<gene>
    <name evidence="17" type="ORF">LSTR_LSTR006832</name>
</gene>
<evidence type="ECO:0000256" key="8">
    <source>
        <dbReference type="ARBA" id="ARBA00023054"/>
    </source>
</evidence>
<sequence length="976" mass="111185">MAETRHRENIQVFVRVRSINSKEKDENAYSVIDCCGTQEIIVRDSVTRSRLKTFTFDRVFNPKSKQCDVYKDVMQCHIDEVLAGYNCTVFAYGQTGTGKTYTMEGERSSQVTNWQEDPNSGIIPRALNHIFDELQSKCSDYAIRVSFLELYNEELFDLLSPVDDTTKLRLFEDSSKKGSVIIKGLEEATVKNKDEVYKILEKGSAKRQTASTLMNASSSRSHTIFSVTVHMREDDYVKVGKLNLVDLAGSENISRSGAIDKRAREAGNINQSLLTLGRVITCLVERAPHIPYRESKLTRLLQDSLGGKTKTAIVATISPTNTNIEETLSTLEYAHRAKNIQNKPEVNKIMSQKNILKEYNEQIERLKRDLKAVQDKTGIIISEENYAHMMAQIGSHETELAEKMNEIKALEEERDRQTRIMEHFEALLKEKQAELEDVNEVLIKTETVKEKVTEQAKELQQVVKVTSKHTELLHNKLDKKAKIDLQNANALERYKSEFRKYFDELEKLYTAYHQEMNALTEEQRQFLVSLAENDEKITETFYDNCAAIEDKMSHVIDNMETLLTQSFNRSVDWTSMLVQKIEELKEREETGFLLYVESSVEPLLTEIIAVKENMLKDVCELEDINNDCIDSMQVDSEMKEEMLSQLRSDKVAVIGAIDAVGCQLTDLEAKRHLLASKYDQHTMETNQLMADIRDSNKRLKQQYSELVEINKTLDQKANSLIDSFANFSSFVEKKFASFGEMIEDAEKANKEKIEGAQRLCQDYEAQIDDGRSLYMEDIVAYRRGVAEKLKSFTSSQAEMLSAIGQLISSNAQDGKSDLSRLTAANEGTKVLVNSLAANFHEFEEKLSALQTLDRTSADELVEMMREHTNNSKESSEQEMKAILDSFEAFNSNLTNFLKKKLLVPPEPTGDTPKREDVQKIAEEVGVEIEMAPNNPRQLPRCQIPIIKEKENVKEAGIAKSNVIAPRTTRILEEINN</sequence>
<feature type="domain" description="Kinesin motor" evidence="16">
    <location>
        <begin position="9"/>
        <end position="340"/>
    </location>
</feature>
<evidence type="ECO:0000256" key="15">
    <source>
        <dbReference type="SAM" id="Coils"/>
    </source>
</evidence>
<dbReference type="InterPro" id="IPR019821">
    <property type="entry name" value="Kinesin_motor_CS"/>
</dbReference>
<dbReference type="Pfam" id="PF00225">
    <property type="entry name" value="Kinesin"/>
    <property type="match status" value="1"/>
</dbReference>
<dbReference type="SUPFAM" id="SSF52540">
    <property type="entry name" value="P-loop containing nucleoside triphosphate hydrolases"/>
    <property type="match status" value="1"/>
</dbReference>
<dbReference type="STRING" id="195883.A0A482XEZ0"/>
<dbReference type="PANTHER" id="PTHR47970:SF12">
    <property type="entry name" value="KINESIN FAMILY MEMBER 11"/>
    <property type="match status" value="1"/>
</dbReference>
<evidence type="ECO:0000256" key="11">
    <source>
        <dbReference type="ARBA" id="ARBA00023306"/>
    </source>
</evidence>
<evidence type="ECO:0000256" key="13">
    <source>
        <dbReference type="PROSITE-ProRule" id="PRU00283"/>
    </source>
</evidence>
<evidence type="ECO:0000256" key="7">
    <source>
        <dbReference type="ARBA" id="ARBA00022840"/>
    </source>
</evidence>
<dbReference type="GO" id="GO:0072686">
    <property type="term" value="C:mitotic spindle"/>
    <property type="evidence" value="ECO:0007669"/>
    <property type="project" value="TreeGrafter"/>
</dbReference>
<dbReference type="InterPro" id="IPR027417">
    <property type="entry name" value="P-loop_NTPase"/>
</dbReference>
<dbReference type="InParanoid" id="A0A482XEZ0"/>
<keyword evidence="6" id="KW-0498">Mitosis</keyword>
<dbReference type="CDD" id="cd01364">
    <property type="entry name" value="KISc_BimC_Eg5"/>
    <property type="match status" value="1"/>
</dbReference>
<dbReference type="GO" id="GO:0005524">
    <property type="term" value="F:ATP binding"/>
    <property type="evidence" value="ECO:0007669"/>
    <property type="project" value="UniProtKB-UniRule"/>
</dbReference>
<dbReference type="GO" id="GO:0051231">
    <property type="term" value="P:spindle elongation"/>
    <property type="evidence" value="ECO:0007669"/>
    <property type="project" value="TreeGrafter"/>
</dbReference>
<dbReference type="FunFam" id="3.40.850.10:FF:000051">
    <property type="entry name" value="Kinesin-like protein bimC"/>
    <property type="match status" value="1"/>
</dbReference>
<evidence type="ECO:0000256" key="6">
    <source>
        <dbReference type="ARBA" id="ARBA00022776"/>
    </source>
</evidence>
<evidence type="ECO:0000256" key="9">
    <source>
        <dbReference type="ARBA" id="ARBA00023175"/>
    </source>
</evidence>
<keyword evidence="5 13" id="KW-0547">Nucleotide-binding</keyword>
<dbReference type="SMART" id="SM00129">
    <property type="entry name" value="KISc"/>
    <property type="match status" value="1"/>
</dbReference>
<keyword evidence="18" id="KW-1185">Reference proteome</keyword>
<keyword evidence="9 13" id="KW-0505">Motor protein</keyword>
<dbReference type="PROSITE" id="PS50067">
    <property type="entry name" value="KINESIN_MOTOR_2"/>
    <property type="match status" value="1"/>
</dbReference>
<evidence type="ECO:0000256" key="14">
    <source>
        <dbReference type="RuleBase" id="RU000394"/>
    </source>
</evidence>
<keyword evidence="7 13" id="KW-0067">ATP-binding</keyword>
<dbReference type="OrthoDB" id="3176171at2759"/>
<dbReference type="InterPro" id="IPR001752">
    <property type="entry name" value="Kinesin_motor_dom"/>
</dbReference>
<dbReference type="GO" id="GO:0008574">
    <property type="term" value="F:plus-end-directed microtubule motor activity"/>
    <property type="evidence" value="ECO:0007669"/>
    <property type="project" value="TreeGrafter"/>
</dbReference>
<keyword evidence="4 14" id="KW-0493">Microtubule</keyword>
<evidence type="ECO:0000256" key="1">
    <source>
        <dbReference type="ARBA" id="ARBA00004245"/>
    </source>
</evidence>
<reference evidence="17 18" key="1">
    <citation type="journal article" date="2017" name="Gigascience">
        <title>Genome sequence of the small brown planthopper, Laodelphax striatellus.</title>
        <authorList>
            <person name="Zhu J."/>
            <person name="Jiang F."/>
            <person name="Wang X."/>
            <person name="Yang P."/>
            <person name="Bao Y."/>
            <person name="Zhao W."/>
            <person name="Wang W."/>
            <person name="Lu H."/>
            <person name="Wang Q."/>
            <person name="Cui N."/>
            <person name="Li J."/>
            <person name="Chen X."/>
            <person name="Luo L."/>
            <person name="Yu J."/>
            <person name="Kang L."/>
            <person name="Cui F."/>
        </authorList>
    </citation>
    <scope>NUCLEOTIDE SEQUENCE [LARGE SCALE GENOMIC DNA]</scope>
    <source>
        <strain evidence="17">Lst14</strain>
    </source>
</reference>
<comment type="caution">
    <text evidence="17">The sequence shown here is derived from an EMBL/GenBank/DDBJ whole genome shotgun (WGS) entry which is preliminary data.</text>
</comment>
<dbReference type="PRINTS" id="PR00380">
    <property type="entry name" value="KINESINHEAVY"/>
</dbReference>
<dbReference type="GO" id="GO:0005876">
    <property type="term" value="C:spindle microtubule"/>
    <property type="evidence" value="ECO:0007669"/>
    <property type="project" value="TreeGrafter"/>
</dbReference>
<evidence type="ECO:0000313" key="17">
    <source>
        <dbReference type="EMBL" id="RZF44282.1"/>
    </source>
</evidence>